<keyword evidence="2" id="KW-1185">Reference proteome</keyword>
<sequence length="101" mass="11073">MNDAQQIAALVTRLGISTELATDYYNDGVAEILDYTNRDKLVGNMAVYAKKLAIIAYNRDGIEGESARTEGGVSNTLELGIPLEIRHGLNKYRTAKVVDLQ</sequence>
<dbReference type="OrthoDB" id="2059080at2"/>
<dbReference type="GeneID" id="98308721"/>
<proteinExistence type="predicted"/>
<dbReference type="Pfam" id="PF05135">
    <property type="entry name" value="Phage_connect_1"/>
    <property type="match status" value="1"/>
</dbReference>
<evidence type="ECO:0000313" key="2">
    <source>
        <dbReference type="Proteomes" id="UP000051166"/>
    </source>
</evidence>
<dbReference type="InterPro" id="IPR053746">
    <property type="entry name" value="Viral_HT_Connector_Assembly"/>
</dbReference>
<dbReference type="RefSeq" id="WP_054756753.1">
    <property type="nucleotide sequence ID" value="NZ_AZFQ01000052.1"/>
</dbReference>
<comment type="caution">
    <text evidence="1">The sequence shown here is derived from an EMBL/GenBank/DDBJ whole genome shotgun (WGS) entry which is preliminary data.</text>
</comment>
<dbReference type="AlphaFoldDB" id="A0A0R1UW51"/>
<protein>
    <submittedName>
        <fullName evidence="1">Uncharacterized protein</fullName>
    </submittedName>
</protein>
<dbReference type="InterPro" id="IPR021146">
    <property type="entry name" value="Phage_gp6-like_head-tail"/>
</dbReference>
<dbReference type="STRING" id="1423801.FD50_GL001422"/>
<dbReference type="Gene3D" id="1.10.246.150">
    <property type="match status" value="1"/>
</dbReference>
<dbReference type="PATRIC" id="fig|1423801.4.peg.1457"/>
<reference evidence="1 2" key="1">
    <citation type="journal article" date="2015" name="Genome Announc.">
        <title>Expanding the biotechnology potential of lactobacilli through comparative genomics of 213 strains and associated genera.</title>
        <authorList>
            <person name="Sun Z."/>
            <person name="Harris H.M."/>
            <person name="McCann A."/>
            <person name="Guo C."/>
            <person name="Argimon S."/>
            <person name="Zhang W."/>
            <person name="Yang X."/>
            <person name="Jeffery I.B."/>
            <person name="Cooney J.C."/>
            <person name="Kagawa T.F."/>
            <person name="Liu W."/>
            <person name="Song Y."/>
            <person name="Salvetti E."/>
            <person name="Wrobel A."/>
            <person name="Rasinkangas P."/>
            <person name="Parkhill J."/>
            <person name="Rea M.C."/>
            <person name="O'Sullivan O."/>
            <person name="Ritari J."/>
            <person name="Douillard F.P."/>
            <person name="Paul Ross R."/>
            <person name="Yang R."/>
            <person name="Briner A.E."/>
            <person name="Felis G.E."/>
            <person name="de Vos W.M."/>
            <person name="Barrangou R."/>
            <person name="Klaenhammer T.R."/>
            <person name="Caufield P.W."/>
            <person name="Cui Y."/>
            <person name="Zhang H."/>
            <person name="O'Toole P.W."/>
        </authorList>
    </citation>
    <scope>NUCLEOTIDE SEQUENCE [LARGE SCALE GENOMIC DNA]</scope>
    <source>
        <strain evidence="1 2">DSM 16230</strain>
    </source>
</reference>
<name>A0A0R1UW51_9LACO</name>
<gene>
    <name evidence="1" type="ORF">FD50_GL001422</name>
</gene>
<accession>A0A0R1UW51</accession>
<dbReference type="Proteomes" id="UP000051166">
    <property type="component" value="Unassembled WGS sequence"/>
</dbReference>
<evidence type="ECO:0000313" key="1">
    <source>
        <dbReference type="EMBL" id="KRL97441.1"/>
    </source>
</evidence>
<dbReference type="EMBL" id="AZFQ01000052">
    <property type="protein sequence ID" value="KRL97441.1"/>
    <property type="molecule type" value="Genomic_DNA"/>
</dbReference>
<organism evidence="1 2">
    <name type="scientific">Liquorilactobacillus satsumensis DSM 16230 = JCM 12392</name>
    <dbReference type="NCBI Taxonomy" id="1423801"/>
    <lineage>
        <taxon>Bacteria</taxon>
        <taxon>Bacillati</taxon>
        <taxon>Bacillota</taxon>
        <taxon>Bacilli</taxon>
        <taxon>Lactobacillales</taxon>
        <taxon>Lactobacillaceae</taxon>
        <taxon>Liquorilactobacillus</taxon>
    </lineage>
</organism>